<evidence type="ECO:0000313" key="2">
    <source>
        <dbReference type="Proteomes" id="UP000799753"/>
    </source>
</evidence>
<dbReference type="EMBL" id="MU006786">
    <property type="protein sequence ID" value="KAF2639535.1"/>
    <property type="molecule type" value="Genomic_DNA"/>
</dbReference>
<proteinExistence type="predicted"/>
<dbReference type="Proteomes" id="UP000799753">
    <property type="component" value="Unassembled WGS sequence"/>
</dbReference>
<reference evidence="1" key="1">
    <citation type="journal article" date="2020" name="Stud. Mycol.">
        <title>101 Dothideomycetes genomes: a test case for predicting lifestyles and emergence of pathogens.</title>
        <authorList>
            <person name="Haridas S."/>
            <person name="Albert R."/>
            <person name="Binder M."/>
            <person name="Bloem J."/>
            <person name="Labutti K."/>
            <person name="Salamov A."/>
            <person name="Andreopoulos B."/>
            <person name="Baker S."/>
            <person name="Barry K."/>
            <person name="Bills G."/>
            <person name="Bluhm B."/>
            <person name="Cannon C."/>
            <person name="Castanera R."/>
            <person name="Culley D."/>
            <person name="Daum C."/>
            <person name="Ezra D."/>
            <person name="Gonzalez J."/>
            <person name="Henrissat B."/>
            <person name="Kuo A."/>
            <person name="Liang C."/>
            <person name="Lipzen A."/>
            <person name="Lutzoni F."/>
            <person name="Magnuson J."/>
            <person name="Mondo S."/>
            <person name="Nolan M."/>
            <person name="Ohm R."/>
            <person name="Pangilinan J."/>
            <person name="Park H.-J."/>
            <person name="Ramirez L."/>
            <person name="Alfaro M."/>
            <person name="Sun H."/>
            <person name="Tritt A."/>
            <person name="Yoshinaga Y."/>
            <person name="Zwiers L.-H."/>
            <person name="Turgeon B."/>
            <person name="Goodwin S."/>
            <person name="Spatafora J."/>
            <person name="Crous P."/>
            <person name="Grigoriev I."/>
        </authorList>
    </citation>
    <scope>NUCLEOTIDE SEQUENCE</scope>
    <source>
        <strain evidence="1">CBS 473.64</strain>
    </source>
</reference>
<name>A0A6A6RWL5_9PLEO</name>
<accession>A0A6A6RWL5</accession>
<sequence>MARHTHPLWPSGRRDPDRLGLGLGRVLGSWLRLGGDRDSFGHSFFPGFGGRDSDGRAHFWVGAIRLGSISTS</sequence>
<gene>
    <name evidence="1" type="ORF">P280DRAFT_470178</name>
</gene>
<protein>
    <submittedName>
        <fullName evidence="1">Uncharacterized protein</fullName>
    </submittedName>
</protein>
<evidence type="ECO:0000313" key="1">
    <source>
        <dbReference type="EMBL" id="KAF2639535.1"/>
    </source>
</evidence>
<keyword evidence="2" id="KW-1185">Reference proteome</keyword>
<organism evidence="1 2">
    <name type="scientific">Massarina eburnea CBS 473.64</name>
    <dbReference type="NCBI Taxonomy" id="1395130"/>
    <lineage>
        <taxon>Eukaryota</taxon>
        <taxon>Fungi</taxon>
        <taxon>Dikarya</taxon>
        <taxon>Ascomycota</taxon>
        <taxon>Pezizomycotina</taxon>
        <taxon>Dothideomycetes</taxon>
        <taxon>Pleosporomycetidae</taxon>
        <taxon>Pleosporales</taxon>
        <taxon>Massarineae</taxon>
        <taxon>Massarinaceae</taxon>
        <taxon>Massarina</taxon>
    </lineage>
</organism>
<dbReference type="AlphaFoldDB" id="A0A6A6RWL5"/>